<sequence length="300" mass="33056">ATEGLNLKPPSYSKCIFTEGGVKCGERALPVTRHCRKHILEDPNQVLFRACSKMGGDIECTTPVEAIFDDATCRLHLDVPPLRSYSQIRKDSESDYDESLEQGPSVSSHPSVTEPSTSEIQQIKTEISENVDESSNDLLNNVVTKIEVKEETETQDSLESSNLMPDSTEIEMGLVDTEQVVQNSFTCDTKNCSNDAEADDCINFSGIMDVSDIPNTTEAEKIMSNDNLTTSLEISVQNPAAPSEASAMEVCQESFTDDTEVSILEKTIEENIPSKDMECEVNSTSEINDEIKMITDSQEE</sequence>
<comment type="subunit">
    <text evidence="13">Component of the NSL complex at least composed of KAT8/MOF, KANSL1, KANSL2, KANSL3, MCRS1, PHF20, OGT1/OGT, WDR5 and HCFC1.</text>
</comment>
<evidence type="ECO:0000256" key="4">
    <source>
        <dbReference type="ARBA" id="ARBA00022499"/>
    </source>
</evidence>
<dbReference type="InterPro" id="IPR025927">
    <property type="entry name" value="Znf_KANL2-like"/>
</dbReference>
<comment type="caution">
    <text evidence="16">The sequence shown here is derived from an EMBL/GenBank/DDBJ whole genome shotgun (WGS) entry which is preliminary data.</text>
</comment>
<evidence type="ECO:0000256" key="12">
    <source>
        <dbReference type="ARBA" id="ARBA00093359"/>
    </source>
</evidence>
<gene>
    <name evidence="16" type="ORF">ILUMI_04106</name>
</gene>
<keyword evidence="4" id="KW-1017">Isopeptide bond</keyword>
<accession>A0A8K0GJB8</accession>
<keyword evidence="6" id="KW-0832">Ubl conjugation</keyword>
<dbReference type="EMBL" id="VTPC01001397">
    <property type="protein sequence ID" value="KAF2902084.1"/>
    <property type="molecule type" value="Genomic_DNA"/>
</dbReference>
<name>A0A8K0GJB8_IGNLU</name>
<keyword evidence="8" id="KW-0496">Mitochondrion</keyword>
<dbReference type="GO" id="GO:0005739">
    <property type="term" value="C:mitochondrion"/>
    <property type="evidence" value="ECO:0007669"/>
    <property type="project" value="UniProtKB-SubCell"/>
</dbReference>
<protein>
    <recommendedName>
        <fullName evidence="3">KAT8 regulatory NSL complex subunit 2</fullName>
    </recommendedName>
    <alternativeName>
        <fullName evidence="11">NSL complex protein NSL2</fullName>
    </alternativeName>
    <alternativeName>
        <fullName evidence="10">Non-specific lethal 2 homolog</fullName>
    </alternativeName>
</protein>
<dbReference type="GO" id="GO:0006325">
    <property type="term" value="P:chromatin organization"/>
    <property type="evidence" value="ECO:0007669"/>
    <property type="project" value="UniProtKB-KW"/>
</dbReference>
<keyword evidence="7" id="KW-0156">Chromatin regulator</keyword>
<evidence type="ECO:0000313" key="17">
    <source>
        <dbReference type="Proteomes" id="UP000801492"/>
    </source>
</evidence>
<dbReference type="GO" id="GO:0005634">
    <property type="term" value="C:nucleus"/>
    <property type="evidence" value="ECO:0007669"/>
    <property type="project" value="UniProtKB-SubCell"/>
</dbReference>
<evidence type="ECO:0000256" key="2">
    <source>
        <dbReference type="ARBA" id="ARBA00004173"/>
    </source>
</evidence>
<feature type="non-terminal residue" evidence="16">
    <location>
        <position position="300"/>
    </location>
</feature>
<dbReference type="Pfam" id="PF13891">
    <property type="entry name" value="zf-C3HC3H_KANSL2"/>
    <property type="match status" value="1"/>
</dbReference>
<dbReference type="AlphaFoldDB" id="A0A8K0GJB8"/>
<reference evidence="16" key="1">
    <citation type="submission" date="2019-08" db="EMBL/GenBank/DDBJ databases">
        <title>The genome of the North American firefly Photinus pyralis.</title>
        <authorList>
            <consortium name="Photinus pyralis genome working group"/>
            <person name="Fallon T.R."/>
            <person name="Sander Lower S.E."/>
            <person name="Weng J.-K."/>
        </authorList>
    </citation>
    <scope>NUCLEOTIDE SEQUENCE</scope>
    <source>
        <strain evidence="16">TRF0915ILg1</strain>
        <tissue evidence="16">Whole body</tissue>
    </source>
</reference>
<feature type="compositionally biased region" description="Polar residues" evidence="14">
    <location>
        <begin position="102"/>
        <end position="120"/>
    </location>
</feature>
<evidence type="ECO:0000256" key="3">
    <source>
        <dbReference type="ARBA" id="ARBA00015508"/>
    </source>
</evidence>
<dbReference type="PANTHER" id="PTHR13453">
    <property type="entry name" value="KAT8 REGULATORY NSL COMPLEX SUBUNIT 2"/>
    <property type="match status" value="1"/>
</dbReference>
<feature type="non-terminal residue" evidence="16">
    <location>
        <position position="1"/>
    </location>
</feature>
<evidence type="ECO:0000256" key="10">
    <source>
        <dbReference type="ARBA" id="ARBA00032947"/>
    </source>
</evidence>
<dbReference type="OrthoDB" id="677315at2759"/>
<evidence type="ECO:0000256" key="13">
    <source>
        <dbReference type="ARBA" id="ARBA00093543"/>
    </source>
</evidence>
<feature type="domain" description="KANL2-like probable zinc-finger" evidence="15">
    <location>
        <begin position="15"/>
        <end position="76"/>
    </location>
</feature>
<keyword evidence="9" id="KW-0539">Nucleus</keyword>
<evidence type="ECO:0000256" key="11">
    <source>
        <dbReference type="ARBA" id="ARBA00033378"/>
    </source>
</evidence>
<dbReference type="InterPro" id="IPR026316">
    <property type="entry name" value="NSL2"/>
</dbReference>
<dbReference type="PANTHER" id="PTHR13453:SF1">
    <property type="entry name" value="KAT8 REGULATORY NSL COMPLEX SUBUNIT 2"/>
    <property type="match status" value="1"/>
</dbReference>
<evidence type="ECO:0000256" key="14">
    <source>
        <dbReference type="SAM" id="MobiDB-lite"/>
    </source>
</evidence>
<evidence type="ECO:0000259" key="15">
    <source>
        <dbReference type="Pfam" id="PF13891"/>
    </source>
</evidence>
<organism evidence="16 17">
    <name type="scientific">Ignelater luminosus</name>
    <name type="common">Cucubano</name>
    <name type="synonym">Pyrophorus luminosus</name>
    <dbReference type="NCBI Taxonomy" id="2038154"/>
    <lineage>
        <taxon>Eukaryota</taxon>
        <taxon>Metazoa</taxon>
        <taxon>Ecdysozoa</taxon>
        <taxon>Arthropoda</taxon>
        <taxon>Hexapoda</taxon>
        <taxon>Insecta</taxon>
        <taxon>Pterygota</taxon>
        <taxon>Neoptera</taxon>
        <taxon>Endopterygota</taxon>
        <taxon>Coleoptera</taxon>
        <taxon>Polyphaga</taxon>
        <taxon>Elateriformia</taxon>
        <taxon>Elateroidea</taxon>
        <taxon>Elateridae</taxon>
        <taxon>Agrypninae</taxon>
        <taxon>Pyrophorini</taxon>
        <taxon>Ignelater</taxon>
    </lineage>
</organism>
<dbReference type="GO" id="GO:0044545">
    <property type="term" value="C:NSL complex"/>
    <property type="evidence" value="ECO:0007669"/>
    <property type="project" value="TreeGrafter"/>
</dbReference>
<evidence type="ECO:0000313" key="16">
    <source>
        <dbReference type="EMBL" id="KAF2902084.1"/>
    </source>
</evidence>
<keyword evidence="5" id="KW-0597">Phosphoprotein</keyword>
<dbReference type="Proteomes" id="UP000801492">
    <property type="component" value="Unassembled WGS sequence"/>
</dbReference>
<evidence type="ECO:0000256" key="6">
    <source>
        <dbReference type="ARBA" id="ARBA00022843"/>
    </source>
</evidence>
<comment type="function">
    <text evidence="12">Non-catalytic component of the NSL histone acetyltransferase complex, a multiprotein complex that mediates histone H4 acetylation at 'Lys-5'- and 'Lys-8' (H4K5ac and H4K8ac) at transcription start sites and promotes transcription initiation. Required for NSL complex stability and for transcription of intraciliary transport genes in both ciliated and non-ciliated cells by regulating histone H4 acetylation at 'Lys-5'- and 'Lys-12' (H4K5ac and H4K12ac). This is necessary for cilium assembly in ciliated cells and for organization of the microtubule cytoskeleton in non-ciliated cells. Required within the NSL complex to maintain nuclear architecture stability by promoting KAT8-mediated acetylation of lamin LMNA.</text>
</comment>
<keyword evidence="17" id="KW-1185">Reference proteome</keyword>
<evidence type="ECO:0000256" key="9">
    <source>
        <dbReference type="ARBA" id="ARBA00023242"/>
    </source>
</evidence>
<feature type="region of interest" description="Disordered" evidence="14">
    <location>
        <begin position="86"/>
        <end position="120"/>
    </location>
</feature>
<evidence type="ECO:0000256" key="8">
    <source>
        <dbReference type="ARBA" id="ARBA00023128"/>
    </source>
</evidence>
<evidence type="ECO:0000256" key="7">
    <source>
        <dbReference type="ARBA" id="ARBA00022853"/>
    </source>
</evidence>
<evidence type="ECO:0000256" key="5">
    <source>
        <dbReference type="ARBA" id="ARBA00022553"/>
    </source>
</evidence>
<evidence type="ECO:0000256" key="1">
    <source>
        <dbReference type="ARBA" id="ARBA00004123"/>
    </source>
</evidence>
<comment type="subcellular location">
    <subcellularLocation>
        <location evidence="2">Mitochondrion</location>
    </subcellularLocation>
    <subcellularLocation>
        <location evidence="1">Nucleus</location>
    </subcellularLocation>
</comment>
<proteinExistence type="predicted"/>